<evidence type="ECO:0000256" key="2">
    <source>
        <dbReference type="ARBA" id="ARBA00022679"/>
    </source>
</evidence>
<comment type="similarity">
    <text evidence="5 6">Belongs to the autoinducer synthase family.</text>
</comment>
<dbReference type="OrthoDB" id="6169313at2"/>
<dbReference type="PRINTS" id="PR01549">
    <property type="entry name" value="AUTOINDCRSYN"/>
</dbReference>
<dbReference type="GO" id="GO:0009372">
    <property type="term" value="P:quorum sensing"/>
    <property type="evidence" value="ECO:0007669"/>
    <property type="project" value="UniProtKB-UniRule"/>
</dbReference>
<evidence type="ECO:0000256" key="3">
    <source>
        <dbReference type="ARBA" id="ARBA00022691"/>
    </source>
</evidence>
<evidence type="ECO:0000313" key="8">
    <source>
        <dbReference type="Proteomes" id="UP000218288"/>
    </source>
</evidence>
<dbReference type="GO" id="GO:0061579">
    <property type="term" value="F:N-acyl homoserine lactone synthase activity"/>
    <property type="evidence" value="ECO:0007669"/>
    <property type="project" value="UniProtKB-UniRule"/>
</dbReference>
<organism evidence="7 8">
    <name type="scientific">Methylorubrum populi</name>
    <dbReference type="NCBI Taxonomy" id="223967"/>
    <lineage>
        <taxon>Bacteria</taxon>
        <taxon>Pseudomonadati</taxon>
        <taxon>Pseudomonadota</taxon>
        <taxon>Alphaproteobacteria</taxon>
        <taxon>Hyphomicrobiales</taxon>
        <taxon>Methylobacteriaceae</taxon>
        <taxon>Methylorubrum</taxon>
    </lineage>
</organism>
<name>A0A160PJA1_9HYPH</name>
<dbReference type="RefSeq" id="WP_096487302.1">
    <property type="nucleotide sequence ID" value="NZ_AP014809.1"/>
</dbReference>
<dbReference type="PROSITE" id="PS51187">
    <property type="entry name" value="AUTOINDUCER_SYNTH_2"/>
    <property type="match status" value="1"/>
</dbReference>
<dbReference type="AlphaFoldDB" id="A0A160PJA1"/>
<dbReference type="InterPro" id="IPR001690">
    <property type="entry name" value="Autoind_synthase"/>
</dbReference>
<sequence length="211" mass="23584">MIHVVTAENMQDYAGALDQAFRLRHRVFVEELGWSNLARPDRREIDEFDDEHAVHLLALDEGETVIGYSRLLPTTRPYLLPMVLPQLCEGTAPSGAHIVEWGRICVAESARTSGRRLNPTALALMTAIVEWGLPRGITSFVSEMPTSWILRLLQLHLRAIPLGLPHEIEGEEIVAVEAAFDRRSLRQLQTKRGDIRSVLAPPRASVARLAS</sequence>
<accession>A0A160PJA1</accession>
<dbReference type="InterPro" id="IPR016181">
    <property type="entry name" value="Acyl_CoA_acyltransferase"/>
</dbReference>
<comment type="catalytic activity">
    <reaction evidence="6">
        <text>a fatty acyl-[ACP] + S-adenosyl-L-methionine = an N-acyl-L-homoserine lactone + S-methyl-5'-thioadenosine + holo-[ACP] + H(+)</text>
        <dbReference type="Rhea" id="RHEA:10096"/>
        <dbReference type="Rhea" id="RHEA-COMP:9685"/>
        <dbReference type="Rhea" id="RHEA-COMP:14125"/>
        <dbReference type="ChEBI" id="CHEBI:15378"/>
        <dbReference type="ChEBI" id="CHEBI:17509"/>
        <dbReference type="ChEBI" id="CHEBI:55474"/>
        <dbReference type="ChEBI" id="CHEBI:59789"/>
        <dbReference type="ChEBI" id="CHEBI:64479"/>
        <dbReference type="ChEBI" id="CHEBI:138651"/>
        <dbReference type="EC" id="2.3.1.184"/>
    </reaction>
</comment>
<keyword evidence="3 6" id="KW-0949">S-adenosyl-L-methionine</keyword>
<dbReference type="Gene3D" id="3.40.630.30">
    <property type="match status" value="1"/>
</dbReference>
<keyword evidence="4 5" id="KW-0071">Autoinducer synthesis</keyword>
<dbReference type="Pfam" id="PF00765">
    <property type="entry name" value="Autoind_synth"/>
    <property type="match status" value="1"/>
</dbReference>
<evidence type="ECO:0000256" key="4">
    <source>
        <dbReference type="ARBA" id="ARBA00022929"/>
    </source>
</evidence>
<protein>
    <recommendedName>
        <fullName evidence="6">Acyl-homoserine-lactone synthase</fullName>
        <ecNumber evidence="6">2.3.1.184</ecNumber>
    </recommendedName>
    <alternativeName>
        <fullName evidence="6">Autoinducer synthesis protein</fullName>
    </alternativeName>
</protein>
<evidence type="ECO:0000256" key="1">
    <source>
        <dbReference type="ARBA" id="ARBA00022654"/>
    </source>
</evidence>
<evidence type="ECO:0000256" key="6">
    <source>
        <dbReference type="RuleBase" id="RU361135"/>
    </source>
</evidence>
<proteinExistence type="inferred from homology"/>
<dbReference type="PANTHER" id="PTHR39322:SF1">
    <property type="entry name" value="ISOVALERYL-HOMOSERINE LACTONE SYNTHASE"/>
    <property type="match status" value="1"/>
</dbReference>
<reference evidence="7 8" key="1">
    <citation type="journal article" date="2016" name="Genome Announc.">
        <title>Complete Genome Sequence of Methylobacterium populi P-1M, Isolated from Pink-Pigmented Household Biofilm.</title>
        <authorList>
            <person name="Morohoshi T."/>
            <person name="Ikeda T."/>
        </authorList>
    </citation>
    <scope>NUCLEOTIDE SEQUENCE [LARGE SCALE GENOMIC DNA]</scope>
    <source>
        <strain evidence="7 8">P-1M</strain>
    </source>
</reference>
<gene>
    <name evidence="7" type="ORF">MPPM_4994</name>
</gene>
<dbReference type="Proteomes" id="UP000218288">
    <property type="component" value="Chromosome"/>
</dbReference>
<keyword evidence="2 6" id="KW-0808">Transferase</keyword>
<dbReference type="PANTHER" id="PTHR39322">
    <property type="entry name" value="ACYL-HOMOSERINE-LACTONE SYNTHASE"/>
    <property type="match status" value="1"/>
</dbReference>
<dbReference type="GO" id="GO:0007165">
    <property type="term" value="P:signal transduction"/>
    <property type="evidence" value="ECO:0007669"/>
    <property type="project" value="TreeGrafter"/>
</dbReference>
<keyword evidence="1 5" id="KW-0673">Quorum sensing</keyword>
<dbReference type="EC" id="2.3.1.184" evidence="6"/>
<evidence type="ECO:0000313" key="7">
    <source>
        <dbReference type="EMBL" id="BAU93599.1"/>
    </source>
</evidence>
<dbReference type="EMBL" id="AP014809">
    <property type="protein sequence ID" value="BAU93599.1"/>
    <property type="molecule type" value="Genomic_DNA"/>
</dbReference>
<evidence type="ECO:0000256" key="5">
    <source>
        <dbReference type="PROSITE-ProRule" id="PRU00533"/>
    </source>
</evidence>
<dbReference type="SUPFAM" id="SSF55729">
    <property type="entry name" value="Acyl-CoA N-acyltransferases (Nat)"/>
    <property type="match status" value="1"/>
</dbReference>